<dbReference type="STRING" id="29139.ENSVURP00010023083"/>
<dbReference type="AlphaFoldDB" id="A0A4X2LGN3"/>
<protein>
    <submittedName>
        <fullName evidence="2">Uncharacterized protein</fullName>
    </submittedName>
</protein>
<dbReference type="Ensembl" id="ENSVURT00010026272.1">
    <property type="protein sequence ID" value="ENSVURP00010023083.1"/>
    <property type="gene ID" value="ENSVURG00010017690.1"/>
</dbReference>
<evidence type="ECO:0000313" key="2">
    <source>
        <dbReference type="Ensembl" id="ENSVURP00010023083.1"/>
    </source>
</evidence>
<reference evidence="2" key="3">
    <citation type="submission" date="2025-09" db="UniProtKB">
        <authorList>
            <consortium name="Ensembl"/>
        </authorList>
    </citation>
    <scope>IDENTIFICATION</scope>
</reference>
<organism evidence="2 3">
    <name type="scientific">Vombatus ursinus</name>
    <name type="common">Common wombat</name>
    <dbReference type="NCBI Taxonomy" id="29139"/>
    <lineage>
        <taxon>Eukaryota</taxon>
        <taxon>Metazoa</taxon>
        <taxon>Chordata</taxon>
        <taxon>Craniata</taxon>
        <taxon>Vertebrata</taxon>
        <taxon>Euteleostomi</taxon>
        <taxon>Mammalia</taxon>
        <taxon>Metatheria</taxon>
        <taxon>Diprotodontia</taxon>
        <taxon>Vombatidae</taxon>
        <taxon>Vombatus</taxon>
    </lineage>
</organism>
<sequence>MEHSLSTNENAHSAAAWLTRFKTKERDSTEMRCSSIEAKCGAEEREKRSNASALSSDASPLHEN</sequence>
<evidence type="ECO:0000313" key="3">
    <source>
        <dbReference type="Proteomes" id="UP000314987"/>
    </source>
</evidence>
<reference evidence="3" key="1">
    <citation type="submission" date="2018-12" db="EMBL/GenBank/DDBJ databases">
        <authorList>
            <person name="Yazar S."/>
        </authorList>
    </citation>
    <scope>NUCLEOTIDE SEQUENCE [LARGE SCALE GENOMIC DNA]</scope>
</reference>
<accession>A0A4X2LGN3</accession>
<evidence type="ECO:0000256" key="1">
    <source>
        <dbReference type="SAM" id="MobiDB-lite"/>
    </source>
</evidence>
<dbReference type="OMA" id="HENQCGP"/>
<keyword evidence="3" id="KW-1185">Reference proteome</keyword>
<reference evidence="2" key="2">
    <citation type="submission" date="2025-08" db="UniProtKB">
        <authorList>
            <consortium name="Ensembl"/>
        </authorList>
    </citation>
    <scope>IDENTIFICATION</scope>
</reference>
<proteinExistence type="predicted"/>
<dbReference type="Proteomes" id="UP000314987">
    <property type="component" value="Unassembled WGS sequence"/>
</dbReference>
<feature type="region of interest" description="Disordered" evidence="1">
    <location>
        <begin position="38"/>
        <end position="64"/>
    </location>
</feature>
<name>A0A4X2LGN3_VOMUR</name>
<feature type="compositionally biased region" description="Basic and acidic residues" evidence="1">
    <location>
        <begin position="40"/>
        <end position="49"/>
    </location>
</feature>